<dbReference type="Proteomes" id="UP000316517">
    <property type="component" value="Unassembled WGS sequence"/>
</dbReference>
<evidence type="ECO:0000256" key="4">
    <source>
        <dbReference type="ARBA" id="ARBA00022741"/>
    </source>
</evidence>
<dbReference type="GO" id="GO:1900753">
    <property type="term" value="P:doxorubicin transport"/>
    <property type="evidence" value="ECO:0007669"/>
    <property type="project" value="InterPro"/>
</dbReference>
<comment type="caution">
    <text evidence="10">The sequence shown here is derived from an EMBL/GenBank/DDBJ whole genome shotgun (WGS) entry which is preliminary data.</text>
</comment>
<evidence type="ECO:0000256" key="2">
    <source>
        <dbReference type="ARBA" id="ARBA00022448"/>
    </source>
</evidence>
<evidence type="ECO:0000256" key="7">
    <source>
        <dbReference type="ARBA" id="ARBA00023136"/>
    </source>
</evidence>
<comment type="subcellular location">
    <subcellularLocation>
        <location evidence="1">Cell membrane</location>
    </subcellularLocation>
</comment>
<dbReference type="Pfam" id="PF00005">
    <property type="entry name" value="ABC_tran"/>
    <property type="match status" value="1"/>
</dbReference>
<dbReference type="InterPro" id="IPR027417">
    <property type="entry name" value="P-loop_NTPase"/>
</dbReference>
<dbReference type="Gene3D" id="3.40.50.300">
    <property type="entry name" value="P-loop containing nucleotide triphosphate hydrolases"/>
    <property type="match status" value="1"/>
</dbReference>
<keyword evidence="5 10" id="KW-0067">ATP-binding</keyword>
<keyword evidence="7" id="KW-0472">Membrane</keyword>
<dbReference type="Pfam" id="PF13732">
    <property type="entry name" value="DrrA1-3_C"/>
    <property type="match status" value="1"/>
</dbReference>
<name>A0A523TDC5_UNCAE</name>
<evidence type="ECO:0000313" key="11">
    <source>
        <dbReference type="Proteomes" id="UP000316517"/>
    </source>
</evidence>
<feature type="domain" description="ABC transporter" evidence="9">
    <location>
        <begin position="1"/>
        <end position="231"/>
    </location>
</feature>
<dbReference type="SMART" id="SM00382">
    <property type="entry name" value="AAA"/>
    <property type="match status" value="1"/>
</dbReference>
<evidence type="ECO:0000256" key="3">
    <source>
        <dbReference type="ARBA" id="ARBA00022475"/>
    </source>
</evidence>
<keyword evidence="4" id="KW-0547">Nucleotide-binding</keyword>
<evidence type="ECO:0000256" key="1">
    <source>
        <dbReference type="ARBA" id="ARBA00004236"/>
    </source>
</evidence>
<reference evidence="10 11" key="1">
    <citation type="submission" date="2019-03" db="EMBL/GenBank/DDBJ databases">
        <title>Metabolic potential of uncultured bacteria and archaea associated with petroleum seepage in deep-sea sediments.</title>
        <authorList>
            <person name="Dong X."/>
            <person name="Hubert C."/>
        </authorList>
    </citation>
    <scope>NUCLEOTIDE SEQUENCE [LARGE SCALE GENOMIC DNA]</scope>
    <source>
        <strain evidence="10">E44_bin3</strain>
    </source>
</reference>
<dbReference type="InterPro" id="IPR025302">
    <property type="entry name" value="DrrA1/2-like_C"/>
</dbReference>
<dbReference type="InterPro" id="IPR003439">
    <property type="entry name" value="ABC_transporter-like_ATP-bd"/>
</dbReference>
<keyword evidence="6" id="KW-1278">Translocase</keyword>
<dbReference type="SUPFAM" id="SSF52540">
    <property type="entry name" value="P-loop containing nucleoside triphosphate hydrolases"/>
    <property type="match status" value="1"/>
</dbReference>
<dbReference type="GO" id="GO:0005886">
    <property type="term" value="C:plasma membrane"/>
    <property type="evidence" value="ECO:0007669"/>
    <property type="project" value="UniProtKB-SubCell"/>
</dbReference>
<dbReference type="GO" id="GO:0016887">
    <property type="term" value="F:ATP hydrolysis activity"/>
    <property type="evidence" value="ECO:0007669"/>
    <property type="project" value="InterPro"/>
</dbReference>
<protein>
    <submittedName>
        <fullName evidence="10">ATP-binding cassette domain-containing protein</fullName>
    </submittedName>
</protein>
<dbReference type="EMBL" id="SOJT01000140">
    <property type="protein sequence ID" value="TET28334.1"/>
    <property type="molecule type" value="Genomic_DNA"/>
</dbReference>
<dbReference type="InterPro" id="IPR003593">
    <property type="entry name" value="AAA+_ATPase"/>
</dbReference>
<evidence type="ECO:0000256" key="6">
    <source>
        <dbReference type="ARBA" id="ARBA00022967"/>
    </source>
</evidence>
<gene>
    <name evidence="10" type="ORF">E3J68_03205</name>
</gene>
<keyword evidence="3" id="KW-1003">Cell membrane</keyword>
<comment type="similarity">
    <text evidence="8">Belongs to the ABC transporter superfamily. Drug exporter-1 (DrugE1) (TC 3.A.1.105) family.</text>
</comment>
<evidence type="ECO:0000259" key="9">
    <source>
        <dbReference type="PROSITE" id="PS50893"/>
    </source>
</evidence>
<keyword evidence="2" id="KW-0813">Transport</keyword>
<dbReference type="AlphaFoldDB" id="A0A523TDC5"/>
<dbReference type="PANTHER" id="PTHR42711:SF5">
    <property type="entry name" value="ABC TRANSPORTER ATP-BINDING PROTEIN NATA"/>
    <property type="match status" value="1"/>
</dbReference>
<dbReference type="NCBIfam" id="TIGR01188">
    <property type="entry name" value="drrA"/>
    <property type="match status" value="1"/>
</dbReference>
<evidence type="ECO:0000313" key="10">
    <source>
        <dbReference type="EMBL" id="TET28334.1"/>
    </source>
</evidence>
<accession>A0A523TDC5</accession>
<sequence>MTARSLTKFYGDLLAVDHIDFSVEKGEIFGFLGPNGAGKTTTIRMLTGLLQPDEGEATILGIDIVHSSIMAKRLMGVVPEVCNVYVDLSAWNNLMLMGKLYSVPARERKKRSKELLEKFGLSERKDEKTRRFSRGMKQRLILAMSLVHRPSILFLDEPTSGLDVQSSRMIRQIIAELKREGCTVFLTTHNIGEANLMCDRVAIINQGKIVATDTPEKLKNTIQKTQSVEVVFDNPPSRTDWLKNIPEVDELQQLGDKFRLYTSDTDVVIHRLAEYSKKNNLHFVSLNTLGPSLEDVFVKFTQNAEVPS</sequence>
<dbReference type="PANTHER" id="PTHR42711">
    <property type="entry name" value="ABC TRANSPORTER ATP-BINDING PROTEIN"/>
    <property type="match status" value="1"/>
</dbReference>
<dbReference type="FunFam" id="3.40.50.300:FF:000589">
    <property type="entry name" value="ABC transporter, ATP-binding subunit"/>
    <property type="match status" value="1"/>
</dbReference>
<proteinExistence type="inferred from homology"/>
<evidence type="ECO:0000256" key="8">
    <source>
        <dbReference type="ARBA" id="ARBA00049985"/>
    </source>
</evidence>
<evidence type="ECO:0000256" key="5">
    <source>
        <dbReference type="ARBA" id="ARBA00022840"/>
    </source>
</evidence>
<dbReference type="GO" id="GO:0005524">
    <property type="term" value="F:ATP binding"/>
    <property type="evidence" value="ECO:0007669"/>
    <property type="project" value="UniProtKB-KW"/>
</dbReference>
<dbReference type="PROSITE" id="PS50893">
    <property type="entry name" value="ABC_TRANSPORTER_2"/>
    <property type="match status" value="1"/>
</dbReference>
<organism evidence="10 11">
    <name type="scientific">Aerophobetes bacterium</name>
    <dbReference type="NCBI Taxonomy" id="2030807"/>
    <lineage>
        <taxon>Bacteria</taxon>
        <taxon>Candidatus Aerophobota</taxon>
    </lineage>
</organism>
<dbReference type="GO" id="GO:0043215">
    <property type="term" value="P:daunorubicin transport"/>
    <property type="evidence" value="ECO:0007669"/>
    <property type="project" value="InterPro"/>
</dbReference>
<dbReference type="InterPro" id="IPR050763">
    <property type="entry name" value="ABC_transporter_ATP-binding"/>
</dbReference>
<dbReference type="InterPro" id="IPR005894">
    <property type="entry name" value="DrrA"/>
</dbReference>